<feature type="domain" description="Carbohydrate kinase PfkB" evidence="7">
    <location>
        <begin position="18"/>
        <end position="282"/>
    </location>
</feature>
<protein>
    <submittedName>
        <fullName evidence="8">1-phosphofructokinase family hexose kinase</fullName>
    </submittedName>
</protein>
<evidence type="ECO:0000313" key="8">
    <source>
        <dbReference type="EMBL" id="NGP89172.1"/>
    </source>
</evidence>
<evidence type="ECO:0000256" key="5">
    <source>
        <dbReference type="ARBA" id="ARBA00022840"/>
    </source>
</evidence>
<reference evidence="8 9" key="1">
    <citation type="submission" date="2020-02" db="EMBL/GenBank/DDBJ databases">
        <title>Aliifodinibius halophilus 2W32, complete genome.</title>
        <authorList>
            <person name="Li Y."/>
            <person name="Wu S."/>
        </authorList>
    </citation>
    <scope>NUCLEOTIDE SEQUENCE [LARGE SCALE GENOMIC DNA]</scope>
    <source>
        <strain evidence="8 9">2W32</strain>
    </source>
</reference>
<gene>
    <name evidence="8" type="ORF">G3569_12500</name>
</gene>
<dbReference type="GO" id="GO:0005829">
    <property type="term" value="C:cytosol"/>
    <property type="evidence" value="ECO:0007669"/>
    <property type="project" value="TreeGrafter"/>
</dbReference>
<comment type="caution">
    <text evidence="8">The sequence shown here is derived from an EMBL/GenBank/DDBJ whole genome shotgun (WGS) entry which is preliminary data.</text>
</comment>
<dbReference type="RefSeq" id="WP_165269623.1">
    <property type="nucleotide sequence ID" value="NZ_JAALLS010000016.1"/>
</dbReference>
<keyword evidence="5" id="KW-0067">ATP-binding</keyword>
<dbReference type="PANTHER" id="PTHR46566">
    <property type="entry name" value="1-PHOSPHOFRUCTOKINASE-RELATED"/>
    <property type="match status" value="1"/>
</dbReference>
<evidence type="ECO:0000256" key="4">
    <source>
        <dbReference type="ARBA" id="ARBA00022777"/>
    </source>
</evidence>
<sequence>MILAVCANPSVDAFWDIDEINKGTTNRSANEQYFPGGKGIHVAFALQELNEQVTALGVWGGVTGRWIQEECHKKDIATIGPEVEEWTRTCITNRCDTDWADTELLGAGPSLTPGQSNDFLSIYRRALTESTVKAVVLSGSVPKGMSQDIYKQMITEARTHDIPAYVDASNDLLEHALEANPFAVHINQKEGKALTGHNNPVKIAKSLRKQCHIAAVTAGKDGLYLAANNHIYHGRYSINKQDIISTIGSGDCLLAGLCKAILTRDDIEEWTKLATACGSANCIHPKLGMFKAQDVNRIFNQVRLEIL</sequence>
<dbReference type="Gene3D" id="3.40.1190.20">
    <property type="match status" value="1"/>
</dbReference>
<dbReference type="CDD" id="cd01164">
    <property type="entry name" value="FruK_PfkB_like"/>
    <property type="match status" value="1"/>
</dbReference>
<proteinExistence type="inferred from homology"/>
<dbReference type="InterPro" id="IPR029056">
    <property type="entry name" value="Ribokinase-like"/>
</dbReference>
<evidence type="ECO:0000259" key="7">
    <source>
        <dbReference type="Pfam" id="PF00294"/>
    </source>
</evidence>
<keyword evidence="3" id="KW-0547">Nucleotide-binding</keyword>
<organism evidence="8 9">
    <name type="scientific">Fodinibius halophilus</name>
    <dbReference type="NCBI Taxonomy" id="1736908"/>
    <lineage>
        <taxon>Bacteria</taxon>
        <taxon>Pseudomonadati</taxon>
        <taxon>Balneolota</taxon>
        <taxon>Balneolia</taxon>
        <taxon>Balneolales</taxon>
        <taxon>Balneolaceae</taxon>
        <taxon>Fodinibius</taxon>
    </lineage>
</organism>
<dbReference type="EMBL" id="JAALLS010000016">
    <property type="protein sequence ID" value="NGP89172.1"/>
    <property type="molecule type" value="Genomic_DNA"/>
</dbReference>
<accession>A0A6M1TGE3</accession>
<keyword evidence="9" id="KW-1185">Reference proteome</keyword>
<dbReference type="GO" id="GO:0008443">
    <property type="term" value="F:phosphofructokinase activity"/>
    <property type="evidence" value="ECO:0007669"/>
    <property type="project" value="TreeGrafter"/>
</dbReference>
<dbReference type="Pfam" id="PF00294">
    <property type="entry name" value="PfkB"/>
    <property type="match status" value="1"/>
</dbReference>
<evidence type="ECO:0000313" key="9">
    <source>
        <dbReference type="Proteomes" id="UP000479132"/>
    </source>
</evidence>
<evidence type="ECO:0000256" key="6">
    <source>
        <dbReference type="PIRNR" id="PIRNR000535"/>
    </source>
</evidence>
<dbReference type="NCBIfam" id="TIGR03168">
    <property type="entry name" value="1-PFK"/>
    <property type="match status" value="1"/>
</dbReference>
<dbReference type="SUPFAM" id="SSF53613">
    <property type="entry name" value="Ribokinase-like"/>
    <property type="match status" value="1"/>
</dbReference>
<evidence type="ECO:0000256" key="3">
    <source>
        <dbReference type="ARBA" id="ARBA00022741"/>
    </source>
</evidence>
<dbReference type="AlphaFoldDB" id="A0A6M1TGE3"/>
<keyword evidence="4 8" id="KW-0418">Kinase</keyword>
<dbReference type="InterPro" id="IPR017583">
    <property type="entry name" value="Tagatose/fructose_Pkinase"/>
</dbReference>
<dbReference type="PIRSF" id="PIRSF000535">
    <property type="entry name" value="1PFK/6PFK/LacC"/>
    <property type="match status" value="1"/>
</dbReference>
<name>A0A6M1TGE3_9BACT</name>
<dbReference type="Proteomes" id="UP000479132">
    <property type="component" value="Unassembled WGS sequence"/>
</dbReference>
<dbReference type="PANTHER" id="PTHR46566:SF1">
    <property type="entry name" value="1-PHOSPHOFRUCTOKINASE"/>
    <property type="match status" value="1"/>
</dbReference>
<comment type="similarity">
    <text evidence="1">Belongs to the carbohydrate kinase PfkB family.</text>
</comment>
<evidence type="ECO:0000256" key="2">
    <source>
        <dbReference type="ARBA" id="ARBA00022679"/>
    </source>
</evidence>
<keyword evidence="2 6" id="KW-0808">Transferase</keyword>
<evidence type="ECO:0000256" key="1">
    <source>
        <dbReference type="ARBA" id="ARBA00010688"/>
    </source>
</evidence>
<dbReference type="GO" id="GO:0005524">
    <property type="term" value="F:ATP binding"/>
    <property type="evidence" value="ECO:0007669"/>
    <property type="project" value="UniProtKB-KW"/>
</dbReference>
<dbReference type="InterPro" id="IPR011611">
    <property type="entry name" value="PfkB_dom"/>
</dbReference>